<dbReference type="OrthoDB" id="3806873at2"/>
<dbReference type="AlphaFoldDB" id="A0A5C8PDM0"/>
<keyword evidence="2" id="KW-0808">Transferase</keyword>
<keyword evidence="3" id="KW-1185">Reference proteome</keyword>
<evidence type="ECO:0000259" key="1">
    <source>
        <dbReference type="Pfam" id="PF01636"/>
    </source>
</evidence>
<gene>
    <name evidence="2" type="ORF">FHP25_28650</name>
</gene>
<dbReference type="Pfam" id="PF01636">
    <property type="entry name" value="APH"/>
    <property type="match status" value="1"/>
</dbReference>
<dbReference type="PANTHER" id="PTHR21310">
    <property type="entry name" value="AMINOGLYCOSIDE PHOSPHOTRANSFERASE-RELATED-RELATED"/>
    <property type="match status" value="1"/>
</dbReference>
<name>A0A5C8PDM0_9HYPH</name>
<accession>A0A5C8PDM0</accession>
<evidence type="ECO:0000313" key="3">
    <source>
        <dbReference type="Proteomes" id="UP000321638"/>
    </source>
</evidence>
<proteinExistence type="predicted"/>
<protein>
    <submittedName>
        <fullName evidence="2">Phosphotransferase family protein</fullName>
    </submittedName>
</protein>
<dbReference type="SUPFAM" id="SSF56112">
    <property type="entry name" value="Protein kinase-like (PK-like)"/>
    <property type="match status" value="1"/>
</dbReference>
<evidence type="ECO:0000313" key="2">
    <source>
        <dbReference type="EMBL" id="TXL71837.1"/>
    </source>
</evidence>
<dbReference type="GO" id="GO:0016740">
    <property type="term" value="F:transferase activity"/>
    <property type="evidence" value="ECO:0007669"/>
    <property type="project" value="UniProtKB-KW"/>
</dbReference>
<dbReference type="InterPro" id="IPR002575">
    <property type="entry name" value="Aminoglycoside_PTrfase"/>
</dbReference>
<dbReference type="CDD" id="cd05154">
    <property type="entry name" value="ACAD10_11_N-like"/>
    <property type="match status" value="1"/>
</dbReference>
<dbReference type="EMBL" id="VDUZ01000039">
    <property type="protein sequence ID" value="TXL71837.1"/>
    <property type="molecule type" value="Genomic_DNA"/>
</dbReference>
<dbReference type="InterPro" id="IPR051678">
    <property type="entry name" value="AGP_Transferase"/>
</dbReference>
<organism evidence="2 3">
    <name type="scientific">Vineibacter terrae</name>
    <dbReference type="NCBI Taxonomy" id="2586908"/>
    <lineage>
        <taxon>Bacteria</taxon>
        <taxon>Pseudomonadati</taxon>
        <taxon>Pseudomonadota</taxon>
        <taxon>Alphaproteobacteria</taxon>
        <taxon>Hyphomicrobiales</taxon>
        <taxon>Vineibacter</taxon>
    </lineage>
</organism>
<dbReference type="InterPro" id="IPR011009">
    <property type="entry name" value="Kinase-like_dom_sf"/>
</dbReference>
<reference evidence="2 3" key="1">
    <citation type="submission" date="2019-06" db="EMBL/GenBank/DDBJ databases">
        <title>New taxonomy in bacterial strain CC-CFT640, isolated from vineyard.</title>
        <authorList>
            <person name="Lin S.-Y."/>
            <person name="Tsai C.-F."/>
            <person name="Young C.-C."/>
        </authorList>
    </citation>
    <scope>NUCLEOTIDE SEQUENCE [LARGE SCALE GENOMIC DNA]</scope>
    <source>
        <strain evidence="2 3">CC-CFT640</strain>
    </source>
</reference>
<dbReference type="InterPro" id="IPR041726">
    <property type="entry name" value="ACAD10_11_N"/>
</dbReference>
<dbReference type="PANTHER" id="PTHR21310:SF57">
    <property type="entry name" value="BLR2944 PROTEIN"/>
    <property type="match status" value="1"/>
</dbReference>
<dbReference type="Gene3D" id="3.90.1200.10">
    <property type="match status" value="1"/>
</dbReference>
<sequence length="330" mass="35989">MTADLFDDIRRAVQRRFGSAARLENIVVPTLGGSNRTVAFDLVDGAARRRLVSRQETYVAPNSPFLPSDDQFRLLQVAFAHGIPVPEPVFAYEADDGAGHGFVTAFVGGETMPNRILGDPGFAAVRPRLAAQAGAIFAALHAIDPAEVDFLARYADSDDPIAAQRARLDSYDEAHPAIELGLRWLERHRPPPGPRCFLHGDLRTGNFIVGADGIAAVLDWECSHLGAGVEDLGWLCTRSWRFGRVELPVGGFGNRADLFAAYEAAGGARVDPDAVRYWEIFGLVRWAVLNVMQAHGHVFGGRRSLPFAACGRNTSVIEYDLMMTLAGRYD</sequence>
<feature type="domain" description="Aminoglycoside phosphotransferase" evidence="1">
    <location>
        <begin position="32"/>
        <end position="262"/>
    </location>
</feature>
<dbReference type="RefSeq" id="WP_147850420.1">
    <property type="nucleotide sequence ID" value="NZ_VDUZ01000039.1"/>
</dbReference>
<comment type="caution">
    <text evidence="2">The sequence shown here is derived from an EMBL/GenBank/DDBJ whole genome shotgun (WGS) entry which is preliminary data.</text>
</comment>
<dbReference type="Proteomes" id="UP000321638">
    <property type="component" value="Unassembled WGS sequence"/>
</dbReference>